<dbReference type="Proteomes" id="UP000794436">
    <property type="component" value="Unassembled WGS sequence"/>
</dbReference>
<comment type="caution">
    <text evidence="2">The sequence shown here is derived from an EMBL/GenBank/DDBJ whole genome shotgun (WGS) entry which is preliminary data.</text>
</comment>
<feature type="region of interest" description="Disordered" evidence="1">
    <location>
        <begin position="1"/>
        <end position="56"/>
    </location>
</feature>
<feature type="region of interest" description="Disordered" evidence="1">
    <location>
        <begin position="69"/>
        <end position="89"/>
    </location>
</feature>
<dbReference type="AlphaFoldDB" id="A0A8K1FFN9"/>
<reference evidence="2" key="1">
    <citation type="submission" date="2019-03" db="EMBL/GenBank/DDBJ databases">
        <title>Long read genome sequence of the mycoparasitic Pythium oligandrum ATCC 38472 isolated from sugarbeet rhizosphere.</title>
        <authorList>
            <person name="Gaulin E."/>
        </authorList>
    </citation>
    <scope>NUCLEOTIDE SEQUENCE</scope>
    <source>
        <strain evidence="2">ATCC 38472_TT</strain>
    </source>
</reference>
<feature type="compositionally biased region" description="Basic and acidic residues" evidence="1">
    <location>
        <begin position="21"/>
        <end position="37"/>
    </location>
</feature>
<feature type="compositionally biased region" description="Basic and acidic residues" evidence="1">
    <location>
        <begin position="44"/>
        <end position="56"/>
    </location>
</feature>
<evidence type="ECO:0000313" key="2">
    <source>
        <dbReference type="EMBL" id="TMW56998.1"/>
    </source>
</evidence>
<sequence>MGAALSACSGHADDQGLQGLRLDKPLRRKSRAVDDAHFQTQSRAETRELLSDEEREAMRSNLVRLASMNHSSSQYPHHPHTESEENEYLSRQQSLKDGWRMNQATVEAFRSKLREPIMSPRSKLMFLGQNASTDSMDSDGQDGLDETYSDDMKRRRSDSAVYEVDPAEENNTVEEEEEYFEFIRIIVPPGPCGVVFQMPTDPSMPPTVDGFVRMYDGAKGPIENSSLVKRGSILCAINDLDVTRLPLTEVIRALNLSSHLEREFVFRK</sequence>
<proteinExistence type="predicted"/>
<dbReference type="OrthoDB" id="120383at2759"/>
<name>A0A8K1FFN9_PYTOL</name>
<accession>A0A8K1FFN9</accession>
<dbReference type="EMBL" id="SPLM01000144">
    <property type="protein sequence ID" value="TMW56998.1"/>
    <property type="molecule type" value="Genomic_DNA"/>
</dbReference>
<protein>
    <recommendedName>
        <fullName evidence="4">PDZ domain-containing protein</fullName>
    </recommendedName>
</protein>
<gene>
    <name evidence="2" type="ORF">Poli38472_002923</name>
</gene>
<evidence type="ECO:0008006" key="4">
    <source>
        <dbReference type="Google" id="ProtNLM"/>
    </source>
</evidence>
<organism evidence="2 3">
    <name type="scientific">Pythium oligandrum</name>
    <name type="common">Mycoparasitic fungus</name>
    <dbReference type="NCBI Taxonomy" id="41045"/>
    <lineage>
        <taxon>Eukaryota</taxon>
        <taxon>Sar</taxon>
        <taxon>Stramenopiles</taxon>
        <taxon>Oomycota</taxon>
        <taxon>Peronosporomycetes</taxon>
        <taxon>Pythiales</taxon>
        <taxon>Pythiaceae</taxon>
        <taxon>Pythium</taxon>
    </lineage>
</organism>
<keyword evidence="3" id="KW-1185">Reference proteome</keyword>
<evidence type="ECO:0000313" key="3">
    <source>
        <dbReference type="Proteomes" id="UP000794436"/>
    </source>
</evidence>
<evidence type="ECO:0000256" key="1">
    <source>
        <dbReference type="SAM" id="MobiDB-lite"/>
    </source>
</evidence>